<name>E9GJG6_DAPPU</name>
<gene>
    <name evidence="5" type="ORF">DAPPUDRAFT_243710</name>
</gene>
<feature type="region of interest" description="Disordered" evidence="3">
    <location>
        <begin position="277"/>
        <end position="344"/>
    </location>
</feature>
<dbReference type="PROSITE" id="PS01180">
    <property type="entry name" value="CUB"/>
    <property type="match status" value="1"/>
</dbReference>
<proteinExistence type="predicted"/>
<dbReference type="HOGENOM" id="CLU_579041_0_0_1"/>
<feature type="disulfide bond" evidence="2">
    <location>
        <begin position="162"/>
        <end position="179"/>
    </location>
</feature>
<dbReference type="Proteomes" id="UP000000305">
    <property type="component" value="Unassembled WGS sequence"/>
</dbReference>
<dbReference type="InterPro" id="IPR000859">
    <property type="entry name" value="CUB_dom"/>
</dbReference>
<evidence type="ECO:0000256" key="2">
    <source>
        <dbReference type="PROSITE-ProRule" id="PRU00059"/>
    </source>
</evidence>
<evidence type="ECO:0000313" key="6">
    <source>
        <dbReference type="Proteomes" id="UP000000305"/>
    </source>
</evidence>
<keyword evidence="6" id="KW-1185">Reference proteome</keyword>
<dbReference type="InParanoid" id="E9GJG6"/>
<evidence type="ECO:0000259" key="4">
    <source>
        <dbReference type="PROSITE" id="PS01180"/>
    </source>
</evidence>
<feature type="compositionally biased region" description="Polar residues" evidence="3">
    <location>
        <begin position="309"/>
        <end position="340"/>
    </location>
</feature>
<accession>E9GJG6</accession>
<evidence type="ECO:0000313" key="5">
    <source>
        <dbReference type="EMBL" id="EFX80456.1"/>
    </source>
</evidence>
<dbReference type="KEGG" id="dpx:DAPPUDRAFT_243710"/>
<dbReference type="AlphaFoldDB" id="E9GJG6"/>
<protein>
    <recommendedName>
        <fullName evidence="4">CUB domain-containing protein</fullName>
    </recommendedName>
</protein>
<dbReference type="OrthoDB" id="6384567at2759"/>
<feature type="compositionally biased region" description="Low complexity" evidence="3">
    <location>
        <begin position="277"/>
        <end position="292"/>
    </location>
</feature>
<feature type="domain" description="CUB" evidence="4">
    <location>
        <begin position="99"/>
        <end position="224"/>
    </location>
</feature>
<comment type="caution">
    <text evidence="2">Lacks conserved residue(s) required for the propagation of feature annotation.</text>
</comment>
<evidence type="ECO:0000256" key="1">
    <source>
        <dbReference type="ARBA" id="ARBA00023157"/>
    </source>
</evidence>
<evidence type="ECO:0000256" key="3">
    <source>
        <dbReference type="SAM" id="MobiDB-lite"/>
    </source>
</evidence>
<organism evidence="5 6">
    <name type="scientific">Daphnia pulex</name>
    <name type="common">Water flea</name>
    <dbReference type="NCBI Taxonomy" id="6669"/>
    <lineage>
        <taxon>Eukaryota</taxon>
        <taxon>Metazoa</taxon>
        <taxon>Ecdysozoa</taxon>
        <taxon>Arthropoda</taxon>
        <taxon>Crustacea</taxon>
        <taxon>Branchiopoda</taxon>
        <taxon>Diplostraca</taxon>
        <taxon>Cladocera</taxon>
        <taxon>Anomopoda</taxon>
        <taxon>Daphniidae</taxon>
        <taxon>Daphnia</taxon>
    </lineage>
</organism>
<dbReference type="EMBL" id="GL732547">
    <property type="protein sequence ID" value="EFX80456.1"/>
    <property type="molecule type" value="Genomic_DNA"/>
</dbReference>
<keyword evidence="1 2" id="KW-1015">Disulfide bond</keyword>
<sequence>MDRTITLEGTIKSRILLGKTPFLRSKSIETESQSSITEFDPEYTEMNDNLPQTILRLSQNLIHPATSDFPPDTDSRHLVGQTTTNPPADSWGRNSADTCGGTVNVPLSFDRLTPFESSQFPEERAYPLVCRWIVKVPSKNCSLARITLRVDGRSRLPDVVGCARGFYRVYPFMKEAKICGRIGDVPPFQWYVDNHQPKDVTIIMDNTGIGDGNPEGLSFTLQGECVNDKMIGVRKENVRFSRRWINRQIEDFEAGEGPRIIIKPSHGLKHQIPVTKVPKTTSTSTAPTKQPAVFNDNNPENEPWLISESPESSHPSYTSDSVTYFPSSTEKTSQRPSSTIIRPPTTYFNDYQDIPWVILKSPEQTDDHYSSSSFEIYPHNNQADNVKQVPEMTTTNPWLALKSAYLPSNETPVATNTFTSPAPTESSRPVKVGSAENDANISNISLKEEKSSLTKLQQTFKRTYNKLMKIMS</sequence>
<reference evidence="5 6" key="1">
    <citation type="journal article" date="2011" name="Science">
        <title>The ecoresponsive genome of Daphnia pulex.</title>
        <authorList>
            <person name="Colbourne J.K."/>
            <person name="Pfrender M.E."/>
            <person name="Gilbert D."/>
            <person name="Thomas W.K."/>
            <person name="Tucker A."/>
            <person name="Oakley T.H."/>
            <person name="Tokishita S."/>
            <person name="Aerts A."/>
            <person name="Arnold G.J."/>
            <person name="Basu M.K."/>
            <person name="Bauer D.J."/>
            <person name="Caceres C.E."/>
            <person name="Carmel L."/>
            <person name="Casola C."/>
            <person name="Choi J.H."/>
            <person name="Detter J.C."/>
            <person name="Dong Q."/>
            <person name="Dusheyko S."/>
            <person name="Eads B.D."/>
            <person name="Frohlich T."/>
            <person name="Geiler-Samerotte K.A."/>
            <person name="Gerlach D."/>
            <person name="Hatcher P."/>
            <person name="Jogdeo S."/>
            <person name="Krijgsveld J."/>
            <person name="Kriventseva E.V."/>
            <person name="Kultz D."/>
            <person name="Laforsch C."/>
            <person name="Lindquist E."/>
            <person name="Lopez J."/>
            <person name="Manak J.R."/>
            <person name="Muller J."/>
            <person name="Pangilinan J."/>
            <person name="Patwardhan R.P."/>
            <person name="Pitluck S."/>
            <person name="Pritham E.J."/>
            <person name="Rechtsteiner A."/>
            <person name="Rho M."/>
            <person name="Rogozin I.B."/>
            <person name="Sakarya O."/>
            <person name="Salamov A."/>
            <person name="Schaack S."/>
            <person name="Shapiro H."/>
            <person name="Shiga Y."/>
            <person name="Skalitzky C."/>
            <person name="Smith Z."/>
            <person name="Souvorov A."/>
            <person name="Sung W."/>
            <person name="Tang Z."/>
            <person name="Tsuchiya D."/>
            <person name="Tu H."/>
            <person name="Vos H."/>
            <person name="Wang M."/>
            <person name="Wolf Y.I."/>
            <person name="Yamagata H."/>
            <person name="Yamada T."/>
            <person name="Ye Y."/>
            <person name="Shaw J.R."/>
            <person name="Andrews J."/>
            <person name="Crease T.J."/>
            <person name="Tang H."/>
            <person name="Lucas S.M."/>
            <person name="Robertson H.M."/>
            <person name="Bork P."/>
            <person name="Koonin E.V."/>
            <person name="Zdobnov E.M."/>
            <person name="Grigoriev I.V."/>
            <person name="Lynch M."/>
            <person name="Boore J.L."/>
        </authorList>
    </citation>
    <scope>NUCLEOTIDE SEQUENCE [LARGE SCALE GENOMIC DNA]</scope>
</reference>